<comment type="function">
    <text evidence="2">Functions as a ribosomal silencing factor. Interacts with ribosomal protein uL14 (rplN), blocking formation of intersubunit bridge B8. Prevents association of the 30S and 50S ribosomal subunits and the formation of functional ribosomes, thus repressing translation.</text>
</comment>
<dbReference type="HAMAP" id="MF_01477">
    <property type="entry name" value="Iojap_RsfS"/>
    <property type="match status" value="1"/>
</dbReference>
<evidence type="ECO:0000256" key="1">
    <source>
        <dbReference type="ARBA" id="ARBA00010574"/>
    </source>
</evidence>
<evidence type="ECO:0000256" key="2">
    <source>
        <dbReference type="HAMAP-Rule" id="MF_01477"/>
    </source>
</evidence>
<keyword evidence="2" id="KW-0963">Cytoplasm</keyword>
<dbReference type="PANTHER" id="PTHR21043:SF0">
    <property type="entry name" value="MITOCHONDRIAL ASSEMBLY OF RIBOSOMAL LARGE SUBUNIT PROTEIN 1"/>
    <property type="match status" value="1"/>
</dbReference>
<dbReference type="EMBL" id="SJSA01000002">
    <property type="protein sequence ID" value="TGG36334.1"/>
    <property type="molecule type" value="Genomic_DNA"/>
</dbReference>
<keyword evidence="4" id="KW-1185">Reference proteome</keyword>
<gene>
    <name evidence="2 3" type="primary">rsfS</name>
    <name evidence="3" type="ORF">EZ315_10715</name>
</gene>
<dbReference type="InterPro" id="IPR043519">
    <property type="entry name" value="NT_sf"/>
</dbReference>
<dbReference type="GO" id="GO:0017148">
    <property type="term" value="P:negative regulation of translation"/>
    <property type="evidence" value="ECO:0007669"/>
    <property type="project" value="UniProtKB-UniRule"/>
</dbReference>
<dbReference type="GeneID" id="82150259"/>
<dbReference type="SUPFAM" id="SSF81301">
    <property type="entry name" value="Nucleotidyltransferase"/>
    <property type="match status" value="1"/>
</dbReference>
<proteinExistence type="inferred from homology"/>
<dbReference type="Gene3D" id="3.30.460.10">
    <property type="entry name" value="Beta Polymerase, domain 2"/>
    <property type="match status" value="1"/>
</dbReference>
<evidence type="ECO:0000313" key="4">
    <source>
        <dbReference type="Proteomes" id="UP000297635"/>
    </source>
</evidence>
<comment type="caution">
    <text evidence="3">The sequence shown here is derived from an EMBL/GenBank/DDBJ whole genome shotgun (WGS) entry which is preliminary data.</text>
</comment>
<dbReference type="GO" id="GO:0005737">
    <property type="term" value="C:cytoplasm"/>
    <property type="evidence" value="ECO:0007669"/>
    <property type="project" value="UniProtKB-SubCell"/>
</dbReference>
<evidence type="ECO:0000313" key="3">
    <source>
        <dbReference type="EMBL" id="TGG36334.1"/>
    </source>
</evidence>
<comment type="subunit">
    <text evidence="2">Interacts with ribosomal protein uL14 (rplN).</text>
</comment>
<dbReference type="AlphaFoldDB" id="A0A4Z0V0V8"/>
<keyword evidence="2" id="KW-0678">Repressor</keyword>
<dbReference type="PANTHER" id="PTHR21043">
    <property type="entry name" value="IOJAP SUPERFAMILY ORTHOLOG"/>
    <property type="match status" value="1"/>
</dbReference>
<dbReference type="RefSeq" id="WP_135472073.1">
    <property type="nucleotide sequence ID" value="NZ_CASJDB010000018.1"/>
</dbReference>
<dbReference type="GO" id="GO:0042256">
    <property type="term" value="P:cytosolic ribosome assembly"/>
    <property type="evidence" value="ECO:0007669"/>
    <property type="project" value="UniProtKB-UniRule"/>
</dbReference>
<dbReference type="GO" id="GO:0090071">
    <property type="term" value="P:negative regulation of ribosome biogenesis"/>
    <property type="evidence" value="ECO:0007669"/>
    <property type="project" value="UniProtKB-UniRule"/>
</dbReference>
<reference evidence="3 4" key="1">
    <citation type="submission" date="2019-02" db="EMBL/GenBank/DDBJ databases">
        <title>Isolation and identification of novel species under the genus Muribaculum.</title>
        <authorList>
            <person name="Miyake S."/>
            <person name="Ding Y."/>
            <person name="Low A."/>
            <person name="Soh M."/>
            <person name="Seedorf H."/>
        </authorList>
    </citation>
    <scope>NUCLEOTIDE SEQUENCE [LARGE SCALE GENOMIC DNA]</scope>
    <source>
        <strain evidence="3 4">TLL-A3</strain>
    </source>
</reference>
<comment type="subcellular location">
    <subcellularLocation>
        <location evidence="2">Cytoplasm</location>
    </subcellularLocation>
</comment>
<protein>
    <recommendedName>
        <fullName evidence="2">Ribosomal silencing factor RsfS</fullName>
    </recommendedName>
</protein>
<accession>A0A4Z0V0V8</accession>
<dbReference type="Proteomes" id="UP000297635">
    <property type="component" value="Unassembled WGS sequence"/>
</dbReference>
<dbReference type="GO" id="GO:0043023">
    <property type="term" value="F:ribosomal large subunit binding"/>
    <property type="evidence" value="ECO:0007669"/>
    <property type="project" value="TreeGrafter"/>
</dbReference>
<comment type="similarity">
    <text evidence="1 2">Belongs to the Iojap/RsfS family.</text>
</comment>
<dbReference type="InterPro" id="IPR004394">
    <property type="entry name" value="Iojap/RsfS/C7orf30"/>
</dbReference>
<name>A0A4Z0V0V8_9BACT</name>
<keyword evidence="2" id="KW-0810">Translation regulation</keyword>
<sequence>MTTDNSKDLLPMIIEGIQERKGKNITVVDLSSIESAAASRFVICEGTSTQHVAAVADSIREYIFDKSRIKPYNYDGYGNSQWIVIDYDDTLVHIFVPEMRRLYDLEGLWSDASITDVPDLD</sequence>
<organism evidence="3 4">
    <name type="scientific">Duncaniella freteri</name>
    <dbReference type="NCBI Taxonomy" id="2530391"/>
    <lineage>
        <taxon>Bacteria</taxon>
        <taxon>Pseudomonadati</taxon>
        <taxon>Bacteroidota</taxon>
        <taxon>Bacteroidia</taxon>
        <taxon>Bacteroidales</taxon>
        <taxon>Muribaculaceae</taxon>
        <taxon>Duncaniella</taxon>
    </lineage>
</organism>
<dbReference type="Pfam" id="PF02410">
    <property type="entry name" value="RsfS"/>
    <property type="match status" value="1"/>
</dbReference>
<dbReference type="NCBIfam" id="TIGR00090">
    <property type="entry name" value="rsfS_iojap_ybeB"/>
    <property type="match status" value="1"/>
</dbReference>